<gene>
    <name evidence="10" type="primary">SLC8B1</name>
    <name evidence="10" type="ORF">NPIL_106431</name>
</gene>
<feature type="transmembrane region" description="Helical" evidence="8">
    <location>
        <begin position="6"/>
        <end position="29"/>
    </location>
</feature>
<dbReference type="PANTHER" id="PTHR12266">
    <property type="entry name" value="NA+/CA2+ K+ INDEPENDENT EXCHANGER"/>
    <property type="match status" value="1"/>
</dbReference>
<evidence type="ECO:0000256" key="7">
    <source>
        <dbReference type="ARBA" id="ARBA00023136"/>
    </source>
</evidence>
<accession>A0A8X6U648</accession>
<proteinExistence type="predicted"/>
<keyword evidence="3" id="KW-0050">Antiport</keyword>
<dbReference type="Gene3D" id="1.20.1420.30">
    <property type="entry name" value="NCX, central ion-binding region"/>
    <property type="match status" value="1"/>
</dbReference>
<dbReference type="EMBL" id="BMAW01026108">
    <property type="protein sequence ID" value="GFT95557.1"/>
    <property type="molecule type" value="Genomic_DNA"/>
</dbReference>
<keyword evidence="4" id="KW-0106">Calcium</keyword>
<dbReference type="GO" id="GO:0006874">
    <property type="term" value="P:intracellular calcium ion homeostasis"/>
    <property type="evidence" value="ECO:0007669"/>
    <property type="project" value="TreeGrafter"/>
</dbReference>
<sequence length="211" mass="22629">GSTMIGGVFPAIVLVLIVSGAFAGFVYYSTKPEQVPRFHTALAYMGFGVSVVWIYCIATEIVVLLQAVGTAFNLSESILGLTILAWGNCLLDFLSNLAVARKGFPRMGIAACFGAPFLTLLLGVGVPCIIELIGDGGAGMVSSYVSNIMLFEEILRSSSKNFVHGALRDVGKYLELSKFLNCSFAYSTYLTKCVVSERKINNFHTPLLSSA</sequence>
<dbReference type="Proteomes" id="UP000887013">
    <property type="component" value="Unassembled WGS sequence"/>
</dbReference>
<evidence type="ECO:0000259" key="9">
    <source>
        <dbReference type="Pfam" id="PF01699"/>
    </source>
</evidence>
<dbReference type="GO" id="GO:0016020">
    <property type="term" value="C:membrane"/>
    <property type="evidence" value="ECO:0007669"/>
    <property type="project" value="UniProtKB-SubCell"/>
</dbReference>
<feature type="transmembrane region" description="Helical" evidence="8">
    <location>
        <begin position="77"/>
        <end position="95"/>
    </location>
</feature>
<dbReference type="Pfam" id="PF01699">
    <property type="entry name" value="Na_Ca_ex"/>
    <property type="match status" value="1"/>
</dbReference>
<evidence type="ECO:0000313" key="11">
    <source>
        <dbReference type="Proteomes" id="UP000887013"/>
    </source>
</evidence>
<keyword evidence="5 8" id="KW-0812">Transmembrane</keyword>
<comment type="caution">
    <text evidence="10">The sequence shown here is derived from an EMBL/GenBank/DDBJ whole genome shotgun (WGS) entry which is preliminary data.</text>
</comment>
<organism evidence="10 11">
    <name type="scientific">Nephila pilipes</name>
    <name type="common">Giant wood spider</name>
    <name type="synonym">Nephila maculata</name>
    <dbReference type="NCBI Taxonomy" id="299642"/>
    <lineage>
        <taxon>Eukaryota</taxon>
        <taxon>Metazoa</taxon>
        <taxon>Ecdysozoa</taxon>
        <taxon>Arthropoda</taxon>
        <taxon>Chelicerata</taxon>
        <taxon>Arachnida</taxon>
        <taxon>Araneae</taxon>
        <taxon>Araneomorphae</taxon>
        <taxon>Entelegynae</taxon>
        <taxon>Araneoidea</taxon>
        <taxon>Nephilidae</taxon>
        <taxon>Nephila</taxon>
    </lineage>
</organism>
<dbReference type="InterPro" id="IPR004837">
    <property type="entry name" value="NaCa_Exmemb"/>
</dbReference>
<protein>
    <recommendedName>
        <fullName evidence="9">Sodium/calcium exchanger membrane region domain-containing protein</fullName>
    </recommendedName>
</protein>
<evidence type="ECO:0000256" key="6">
    <source>
        <dbReference type="ARBA" id="ARBA00022989"/>
    </source>
</evidence>
<dbReference type="InterPro" id="IPR051359">
    <property type="entry name" value="CaCA_antiporter"/>
</dbReference>
<keyword evidence="6 8" id="KW-1133">Transmembrane helix</keyword>
<dbReference type="OrthoDB" id="407410at2759"/>
<feature type="domain" description="Sodium/calcium exchanger membrane region" evidence="9">
    <location>
        <begin position="44"/>
        <end position="131"/>
    </location>
</feature>
<keyword evidence="2" id="KW-0813">Transport</keyword>
<feature type="transmembrane region" description="Helical" evidence="8">
    <location>
        <begin position="107"/>
        <end position="126"/>
    </location>
</feature>
<evidence type="ECO:0000256" key="1">
    <source>
        <dbReference type="ARBA" id="ARBA00004141"/>
    </source>
</evidence>
<dbReference type="AlphaFoldDB" id="A0A8X6U648"/>
<keyword evidence="11" id="KW-1185">Reference proteome</keyword>
<evidence type="ECO:0000256" key="8">
    <source>
        <dbReference type="SAM" id="Phobius"/>
    </source>
</evidence>
<evidence type="ECO:0000313" key="10">
    <source>
        <dbReference type="EMBL" id="GFT95557.1"/>
    </source>
</evidence>
<dbReference type="GO" id="GO:0005432">
    <property type="term" value="F:calcium:sodium antiporter activity"/>
    <property type="evidence" value="ECO:0007669"/>
    <property type="project" value="TreeGrafter"/>
</dbReference>
<dbReference type="InterPro" id="IPR044880">
    <property type="entry name" value="NCX_ion-bd_dom_sf"/>
</dbReference>
<name>A0A8X6U648_NEPPI</name>
<comment type="subcellular location">
    <subcellularLocation>
        <location evidence="1">Membrane</location>
        <topology evidence="1">Multi-pass membrane protein</topology>
    </subcellularLocation>
</comment>
<keyword evidence="7 8" id="KW-0472">Membrane</keyword>
<feature type="transmembrane region" description="Helical" evidence="8">
    <location>
        <begin position="41"/>
        <end position="65"/>
    </location>
</feature>
<dbReference type="PANTHER" id="PTHR12266:SF0">
    <property type="entry name" value="MITOCHONDRIAL SODIUM_CALCIUM EXCHANGER PROTEIN"/>
    <property type="match status" value="1"/>
</dbReference>
<evidence type="ECO:0000256" key="2">
    <source>
        <dbReference type="ARBA" id="ARBA00022448"/>
    </source>
</evidence>
<keyword evidence="4" id="KW-0406">Ion transport</keyword>
<evidence type="ECO:0000256" key="3">
    <source>
        <dbReference type="ARBA" id="ARBA00022449"/>
    </source>
</evidence>
<evidence type="ECO:0000256" key="5">
    <source>
        <dbReference type="ARBA" id="ARBA00022692"/>
    </source>
</evidence>
<evidence type="ECO:0000256" key="4">
    <source>
        <dbReference type="ARBA" id="ARBA00022568"/>
    </source>
</evidence>
<keyword evidence="4" id="KW-0109">Calcium transport</keyword>
<feature type="non-terminal residue" evidence="10">
    <location>
        <position position="1"/>
    </location>
</feature>
<reference evidence="10" key="1">
    <citation type="submission" date="2020-08" db="EMBL/GenBank/DDBJ databases">
        <title>Multicomponent nature underlies the extraordinary mechanical properties of spider dragline silk.</title>
        <authorList>
            <person name="Kono N."/>
            <person name="Nakamura H."/>
            <person name="Mori M."/>
            <person name="Yoshida Y."/>
            <person name="Ohtoshi R."/>
            <person name="Malay A.D."/>
            <person name="Moran D.A.P."/>
            <person name="Tomita M."/>
            <person name="Numata K."/>
            <person name="Arakawa K."/>
        </authorList>
    </citation>
    <scope>NUCLEOTIDE SEQUENCE</scope>
</reference>